<dbReference type="PATRIC" id="fig|908627.4.peg.1734"/>
<evidence type="ECO:0000313" key="2">
    <source>
        <dbReference type="Proteomes" id="UP000035963"/>
    </source>
</evidence>
<comment type="caution">
    <text evidence="1">The sequence shown here is derived from an EMBL/GenBank/DDBJ whole genome shotgun (WGS) entry which is preliminary data.</text>
</comment>
<dbReference type="RefSeq" id="WP_047846052.1">
    <property type="nucleotide sequence ID" value="NZ_AEJF01000062.1"/>
</dbReference>
<dbReference type="EMBL" id="AEJF01000062">
    <property type="protein sequence ID" value="KLU26676.1"/>
    <property type="molecule type" value="Genomic_DNA"/>
</dbReference>
<evidence type="ECO:0000313" key="1">
    <source>
        <dbReference type="EMBL" id="KLU26676.1"/>
    </source>
</evidence>
<gene>
    <name evidence="1" type="ORF">EOS_07855</name>
</gene>
<reference evidence="1 2" key="1">
    <citation type="journal article" date="2015" name="Genome Announc.">
        <title>Draft Genome Sequence of Burkholderia sp. Strain PML1(12), an Ectomycorrhizosphere-Inhabiting Bacterium with Effective Mineral-Weathering Ability.</title>
        <authorList>
            <person name="Uroz S."/>
            <person name="Oger P."/>
        </authorList>
    </citation>
    <scope>NUCLEOTIDE SEQUENCE [LARGE SCALE GENOMIC DNA]</scope>
    <source>
        <strain evidence="2">PML1(12)</strain>
    </source>
</reference>
<accession>A0A0J1D1Y9</accession>
<dbReference type="Proteomes" id="UP000035963">
    <property type="component" value="Unassembled WGS sequence"/>
</dbReference>
<name>A0A0J1D1Y9_9BURK</name>
<keyword evidence="2" id="KW-1185">Reference proteome</keyword>
<proteinExistence type="predicted"/>
<organism evidence="1 2">
    <name type="scientific">Caballeronia mineralivorans PML1(12)</name>
    <dbReference type="NCBI Taxonomy" id="908627"/>
    <lineage>
        <taxon>Bacteria</taxon>
        <taxon>Pseudomonadati</taxon>
        <taxon>Pseudomonadota</taxon>
        <taxon>Betaproteobacteria</taxon>
        <taxon>Burkholderiales</taxon>
        <taxon>Burkholderiaceae</taxon>
        <taxon>Caballeronia</taxon>
    </lineage>
</organism>
<sequence>MASSPPLATPNATRLAIRARARAIFIAVSTSSGTLGYGTSMRPGISMTLLLLKPTEFSARISRD</sequence>
<dbReference type="AlphaFoldDB" id="A0A0J1D1Y9"/>
<protein>
    <submittedName>
        <fullName evidence="1">Uncharacterized protein</fullName>
    </submittedName>
</protein>